<comment type="caution">
    <text evidence="3">The sequence shown here is derived from an EMBL/GenBank/DDBJ whole genome shotgun (WGS) entry which is preliminary data.</text>
</comment>
<evidence type="ECO:0000259" key="2">
    <source>
        <dbReference type="Pfam" id="PF17921"/>
    </source>
</evidence>
<dbReference type="EMBL" id="CAXLJM020000164">
    <property type="protein sequence ID" value="CAL8145348.1"/>
    <property type="molecule type" value="Genomic_DNA"/>
</dbReference>
<feature type="compositionally biased region" description="Basic and acidic residues" evidence="1">
    <location>
        <begin position="53"/>
        <end position="63"/>
    </location>
</feature>
<dbReference type="InterPro" id="IPR041588">
    <property type="entry name" value="Integrase_H2C2"/>
</dbReference>
<protein>
    <recommendedName>
        <fullName evidence="2">Integrase zinc-binding domain-containing protein</fullName>
    </recommendedName>
</protein>
<dbReference type="InterPro" id="IPR012337">
    <property type="entry name" value="RNaseH-like_sf"/>
</dbReference>
<name>A0ABP1S6S6_9HEXA</name>
<dbReference type="PANTHER" id="PTHR47331:SF1">
    <property type="entry name" value="GAG-LIKE PROTEIN"/>
    <property type="match status" value="1"/>
</dbReference>
<gene>
    <name evidence="3" type="ORF">ODALV1_LOCUS30461</name>
</gene>
<dbReference type="Proteomes" id="UP001642540">
    <property type="component" value="Unassembled WGS sequence"/>
</dbReference>
<dbReference type="SUPFAM" id="SSF53098">
    <property type="entry name" value="Ribonuclease H-like"/>
    <property type="match status" value="1"/>
</dbReference>
<evidence type="ECO:0000313" key="4">
    <source>
        <dbReference type="Proteomes" id="UP001642540"/>
    </source>
</evidence>
<organism evidence="3 4">
    <name type="scientific">Orchesella dallaii</name>
    <dbReference type="NCBI Taxonomy" id="48710"/>
    <lineage>
        <taxon>Eukaryota</taxon>
        <taxon>Metazoa</taxon>
        <taxon>Ecdysozoa</taxon>
        <taxon>Arthropoda</taxon>
        <taxon>Hexapoda</taxon>
        <taxon>Collembola</taxon>
        <taxon>Entomobryomorpha</taxon>
        <taxon>Entomobryoidea</taxon>
        <taxon>Orchesellidae</taxon>
        <taxon>Orchesellinae</taxon>
        <taxon>Orchesella</taxon>
    </lineage>
</organism>
<dbReference type="Pfam" id="PF17921">
    <property type="entry name" value="Integrase_H2C2"/>
    <property type="match status" value="1"/>
</dbReference>
<dbReference type="PANTHER" id="PTHR47331">
    <property type="entry name" value="PHD-TYPE DOMAIN-CONTAINING PROTEIN"/>
    <property type="match status" value="1"/>
</dbReference>
<dbReference type="CDD" id="cd01644">
    <property type="entry name" value="RT_pepA17"/>
    <property type="match status" value="1"/>
</dbReference>
<reference evidence="3 4" key="1">
    <citation type="submission" date="2024-08" db="EMBL/GenBank/DDBJ databases">
        <authorList>
            <person name="Cucini C."/>
            <person name="Frati F."/>
        </authorList>
    </citation>
    <scope>NUCLEOTIDE SEQUENCE [LARGE SCALE GENOMIC DNA]</scope>
</reference>
<evidence type="ECO:0000256" key="1">
    <source>
        <dbReference type="SAM" id="MobiDB-lite"/>
    </source>
</evidence>
<dbReference type="InterPro" id="IPR043502">
    <property type="entry name" value="DNA/RNA_pol_sf"/>
</dbReference>
<sequence length="1144" mass="129910">MFLTKSPKERSEMVKQQRLCFNCLRKDHRILNCSSKTTCRKCHRRHHTLLHEDRAVDPPKDTTPEGTGKPLNSHHANMDTQVLLSTAIVRVKSRSNGDQVCRVFLDTGSEGTFITEDCVTRLGLKRHPSQVMVKGISSSSAGCTKGLVNCTLLSNNNNESIPVSAHILGRVTGTLPQQPCKLAQWIHLQGLTLADPKYYEPGPVDILIGADYCGHIMRSGRRVGPCGAPIAQESIFGWILSGRVTVADRPTIHAHNVQLEVDDILQRFWQVEEPPQVTLLTKDERECERMFKEGITRNEDGRYVVPVPFNERRNEIGASRSTAIARLMQVERRLKRQPEFQQQYSDFMKEYLELGHMEKITDEEPKEEIGKTYHLPHHFVLNHSSSTTKFRVVFDGSCKSNSGVSLNDAMYVGATIQDDLYNLLLRFRLHIIVLKADIAKMFRQFLLKKEDADYHRIVWRETPDQPINDYRLLTVTYGTACAPFTSTRCLQELATDSVSKYPKAAQVLSDDVYVDDVMTGTDSSKNGIQLQKELSLAVEEAGLQLRKWSSNDSSVLAAIPAHLHETDPLTFDKESSIKALGVQWNPIQDSFSFNNFNIEYKENITKRALLSDLARVFDPLGFLSAVTIRAKMIMQEIWRLKIGWDELLPTSIQHQWKEYCQQLQDIRHVIIPRCITVSSSARYEIHGFCDASERAYGAVLYVRAIFDDGTASVSFITSKAKVAPLKQITLARLELLGAVMLSKLLFNVKETLKLECEVYAWCDSTIVLRWIAAHPRRWKTFVANRVAHIQEHTAVEVWRHVPGVQNPADLASRGIPATDLNNNVFWWNGPSWLKQQPLPLFHTTPPAELADMEEKKEAILSHPSTIDRSLIDRYSSFIKLQRVTAYILRFYSAVKTKQRITGPLSTIEIAAAHDVLVKMVQLQQFSKEITSLANSKEVPSSSSLRTLYPFLDPHGIMRVGGRLNKADLPETRKHQIILPRNSNLVTILINHVHHEHLHSDFQLTWSVILSQYWIVRGRDTVRHIVRKCVVCRRYRAKAAKQLMAPLPSPRVNPSRPFLNTGVDYAGPFNLRNMKGRGNTTYKCYMSLFICMATKAIHLEAVSDLTTASFIAAFRRFVSRRGFCANLFSDCGTNFIGADKEFKRL</sequence>
<feature type="region of interest" description="Disordered" evidence="1">
    <location>
        <begin position="53"/>
        <end position="75"/>
    </location>
</feature>
<evidence type="ECO:0000313" key="3">
    <source>
        <dbReference type="EMBL" id="CAL8145348.1"/>
    </source>
</evidence>
<dbReference type="InterPro" id="IPR008042">
    <property type="entry name" value="Retrotrans_Pao"/>
</dbReference>
<dbReference type="Gene3D" id="2.40.70.10">
    <property type="entry name" value="Acid Proteases"/>
    <property type="match status" value="1"/>
</dbReference>
<keyword evidence="4" id="KW-1185">Reference proteome</keyword>
<dbReference type="Pfam" id="PF05380">
    <property type="entry name" value="Peptidase_A17"/>
    <property type="match status" value="1"/>
</dbReference>
<dbReference type="InterPro" id="IPR021109">
    <property type="entry name" value="Peptidase_aspartic_dom_sf"/>
</dbReference>
<accession>A0ABP1S6S6</accession>
<dbReference type="Gene3D" id="3.30.420.10">
    <property type="entry name" value="Ribonuclease H-like superfamily/Ribonuclease H"/>
    <property type="match status" value="1"/>
</dbReference>
<proteinExistence type="predicted"/>
<feature type="domain" description="Integrase zinc-binding" evidence="2">
    <location>
        <begin position="983"/>
        <end position="1036"/>
    </location>
</feature>
<dbReference type="SUPFAM" id="SSF56672">
    <property type="entry name" value="DNA/RNA polymerases"/>
    <property type="match status" value="1"/>
</dbReference>
<dbReference type="InterPro" id="IPR036397">
    <property type="entry name" value="RNaseH_sf"/>
</dbReference>
<dbReference type="CDD" id="cd00303">
    <property type="entry name" value="retropepsin_like"/>
    <property type="match status" value="1"/>
</dbReference>